<proteinExistence type="predicted"/>
<protein>
    <submittedName>
        <fullName evidence="1">Isoamylase 3 chloroplastic</fullName>
    </submittedName>
</protein>
<comment type="caution">
    <text evidence="1">The sequence shown here is derived from an EMBL/GenBank/DDBJ whole genome shotgun (WGS) entry which is preliminary data.</text>
</comment>
<dbReference type="Proteomes" id="UP001164539">
    <property type="component" value="Chromosome 14"/>
</dbReference>
<sequence length="793" mass="89595">MEALILPDKGTKMLYQSLPLYSISPTKFSVFASSLSHNLGRSYASSSPAQDMGLKLSKRTSSSSSGDFSKACFPFYKIRGSVKHTTPNAYDQRTQELVVEEEAPQISETSLPLKIFRGHAFPMGVSEVENRINFAIFSQHATAVTLCLSLPNRGSIDRPDDGMVELPLDPRVNKTGDIWHICIEDLPRSNVLYGYRIDGPQDWHQGHRFDSSIVLIDPYAKLVEGRRLFADTSAKFSKFLGTYDFDSSPFDWGDNYKLPNIPEKDLVIYEMNVRAFTADESSGLDPEIRGSYLGLIEKVPHLLELGINAVELLPVFEFDELELQRRCNPRDHMVNTWGYSTINFFSPMSRYSSGGGGPLKASREFKEMVKALHGAGIEVILDVVYNHTNEADDVNPYTTSFRGIDSKVYYMMDGNGQLLNYSGCGNTLNCNHPVVMELILDSLRHWVVEYHVDGFRFDLASVLCRGTDGSPLNAPPVIRAIAKDATLSRCKIIAEPWDCGGLYLVGGFPNWDRWAEWNGKYRDDLRRFIKGDPGMKGSLATRLAGSADLYRVNKRKPYHSINFIIAHDGFTLYDLVSYNFKHNEANGEGGNDGCNDNFSWNCGFEGETSDASIKALRSRQMKNFHLALMVSQGTPMMLMGDEYGHTRYGNNNSYGHDTAINNFQWGQLEDRKNSHFRFFSEMIKFRHCHQILGRDNFLDKNDVTWHEDNWDNYGSKFLAFTLHDNNGADIYVAFNAHNFFVKVSIPPPPLKRQWFRVVDTNLQSPDDFVHEGVPGIGKTYNIAPYSSILLEAK</sequence>
<evidence type="ECO:0000313" key="1">
    <source>
        <dbReference type="EMBL" id="KAJ4701388.1"/>
    </source>
</evidence>
<accession>A0ACC1WQS0</accession>
<reference evidence="1 2" key="1">
    <citation type="journal article" date="2023" name="Science">
        <title>Complex scaffold remodeling in plant triterpene biosynthesis.</title>
        <authorList>
            <person name="De La Pena R."/>
            <person name="Hodgson H."/>
            <person name="Liu J.C."/>
            <person name="Stephenson M.J."/>
            <person name="Martin A.C."/>
            <person name="Owen C."/>
            <person name="Harkess A."/>
            <person name="Leebens-Mack J."/>
            <person name="Jimenez L.E."/>
            <person name="Osbourn A."/>
            <person name="Sattely E.S."/>
        </authorList>
    </citation>
    <scope>NUCLEOTIDE SEQUENCE [LARGE SCALE GENOMIC DNA]</scope>
    <source>
        <strain evidence="2">cv. JPN11</strain>
        <tissue evidence="1">Leaf</tissue>
    </source>
</reference>
<evidence type="ECO:0000313" key="2">
    <source>
        <dbReference type="Proteomes" id="UP001164539"/>
    </source>
</evidence>
<dbReference type="EMBL" id="CM051407">
    <property type="protein sequence ID" value="KAJ4701388.1"/>
    <property type="molecule type" value="Genomic_DNA"/>
</dbReference>
<gene>
    <name evidence="1" type="ORF">OWV82_024640</name>
</gene>
<keyword evidence="2" id="KW-1185">Reference proteome</keyword>
<name>A0ACC1WQS0_MELAZ</name>
<organism evidence="1 2">
    <name type="scientific">Melia azedarach</name>
    <name type="common">Chinaberry tree</name>
    <dbReference type="NCBI Taxonomy" id="155640"/>
    <lineage>
        <taxon>Eukaryota</taxon>
        <taxon>Viridiplantae</taxon>
        <taxon>Streptophyta</taxon>
        <taxon>Embryophyta</taxon>
        <taxon>Tracheophyta</taxon>
        <taxon>Spermatophyta</taxon>
        <taxon>Magnoliopsida</taxon>
        <taxon>eudicotyledons</taxon>
        <taxon>Gunneridae</taxon>
        <taxon>Pentapetalae</taxon>
        <taxon>rosids</taxon>
        <taxon>malvids</taxon>
        <taxon>Sapindales</taxon>
        <taxon>Meliaceae</taxon>
        <taxon>Melia</taxon>
    </lineage>
</organism>